<name>A0ACB8E9I2_9SAUR</name>
<keyword evidence="2" id="KW-1185">Reference proteome</keyword>
<accession>A0ACB8E9I2</accession>
<dbReference type="EMBL" id="CM037623">
    <property type="protein sequence ID" value="KAH7988965.1"/>
    <property type="molecule type" value="Genomic_DNA"/>
</dbReference>
<reference evidence="1" key="1">
    <citation type="submission" date="2021-08" db="EMBL/GenBank/DDBJ databases">
        <title>The first chromosome-level gecko genome reveals the dynamic sex chromosomes of Neotropical dwarf geckos (Sphaerodactylidae: Sphaerodactylus).</title>
        <authorList>
            <person name="Pinto B.J."/>
            <person name="Keating S.E."/>
            <person name="Gamble T."/>
        </authorList>
    </citation>
    <scope>NUCLEOTIDE SEQUENCE</scope>
    <source>
        <strain evidence="1">TG3544</strain>
    </source>
</reference>
<sequence length="146" mass="16003">MPTDWRGLGKTPREWEDPCGRSSPDSQGSIAQAVKGSTQHRVFIPQESSGQRMSCTEKSVSLPGNPIIPVHPRKLEACGQCHQHSSDGQPHVWMVCQAQRPKERREGSPRSGFQSWAISRPLRVCAATTGMEQNGLDVSAFIPVVS</sequence>
<comment type="caution">
    <text evidence="1">The sequence shown here is derived from an EMBL/GenBank/DDBJ whole genome shotgun (WGS) entry which is preliminary data.</text>
</comment>
<gene>
    <name evidence="1" type="ORF">K3G42_024242</name>
</gene>
<dbReference type="Proteomes" id="UP000827872">
    <property type="component" value="Linkage Group LG10"/>
</dbReference>
<organism evidence="1 2">
    <name type="scientific">Sphaerodactylus townsendi</name>
    <dbReference type="NCBI Taxonomy" id="933632"/>
    <lineage>
        <taxon>Eukaryota</taxon>
        <taxon>Metazoa</taxon>
        <taxon>Chordata</taxon>
        <taxon>Craniata</taxon>
        <taxon>Vertebrata</taxon>
        <taxon>Euteleostomi</taxon>
        <taxon>Lepidosauria</taxon>
        <taxon>Squamata</taxon>
        <taxon>Bifurcata</taxon>
        <taxon>Gekkota</taxon>
        <taxon>Sphaerodactylidae</taxon>
        <taxon>Sphaerodactylus</taxon>
    </lineage>
</organism>
<protein>
    <submittedName>
        <fullName evidence="1">Uncharacterized protein</fullName>
    </submittedName>
</protein>
<proteinExistence type="predicted"/>
<evidence type="ECO:0000313" key="1">
    <source>
        <dbReference type="EMBL" id="KAH7988965.1"/>
    </source>
</evidence>
<evidence type="ECO:0000313" key="2">
    <source>
        <dbReference type="Proteomes" id="UP000827872"/>
    </source>
</evidence>